<dbReference type="Pfam" id="PF00108">
    <property type="entry name" value="Thiolase_N"/>
    <property type="match status" value="1"/>
</dbReference>
<keyword evidence="10" id="KW-1185">Reference proteome</keyword>
<proteinExistence type="predicted"/>
<evidence type="ECO:0000256" key="4">
    <source>
        <dbReference type="ARBA" id="ARBA00023055"/>
    </source>
</evidence>
<evidence type="ECO:0000256" key="3">
    <source>
        <dbReference type="ARBA" id="ARBA00022679"/>
    </source>
</evidence>
<dbReference type="CDD" id="cd00829">
    <property type="entry name" value="SCP-x_thiolase"/>
    <property type="match status" value="1"/>
</dbReference>
<keyword evidence="3" id="KW-0808">Transferase</keyword>
<dbReference type="InterPro" id="IPR055140">
    <property type="entry name" value="Thiolase_C_2"/>
</dbReference>
<dbReference type="PIRSF" id="PIRSF000429">
    <property type="entry name" value="Ac-CoA_Ac_transf"/>
    <property type="match status" value="1"/>
</dbReference>
<evidence type="ECO:0000259" key="8">
    <source>
        <dbReference type="Pfam" id="PF22691"/>
    </source>
</evidence>
<dbReference type="PANTHER" id="PTHR42870:SF1">
    <property type="entry name" value="NON-SPECIFIC LIPID-TRANSFER PROTEIN-LIKE 2"/>
    <property type="match status" value="1"/>
</dbReference>
<gene>
    <name evidence="9" type="ORF">AWC23_06410</name>
</gene>
<dbReference type="GO" id="GO:0016747">
    <property type="term" value="F:acyltransferase activity, transferring groups other than amino-acyl groups"/>
    <property type="evidence" value="ECO:0007669"/>
    <property type="project" value="InterPro"/>
</dbReference>
<evidence type="ECO:0000256" key="1">
    <source>
        <dbReference type="ARBA" id="ARBA00012352"/>
    </source>
</evidence>
<dbReference type="PROSITE" id="PS00737">
    <property type="entry name" value="THIOLASE_2"/>
    <property type="match status" value="1"/>
</dbReference>
<dbReference type="GO" id="GO:0006869">
    <property type="term" value="P:lipid transport"/>
    <property type="evidence" value="ECO:0007669"/>
    <property type="project" value="UniProtKB-KW"/>
</dbReference>
<dbReference type="InterPro" id="IPR016039">
    <property type="entry name" value="Thiolase-like"/>
</dbReference>
<keyword evidence="5" id="KW-0446">Lipid-binding</keyword>
<organism evidence="9 10">
    <name type="scientific">Mycobacterium saskatchewanense</name>
    <dbReference type="NCBI Taxonomy" id="220927"/>
    <lineage>
        <taxon>Bacteria</taxon>
        <taxon>Bacillati</taxon>
        <taxon>Actinomycetota</taxon>
        <taxon>Actinomycetes</taxon>
        <taxon>Mycobacteriales</taxon>
        <taxon>Mycobacteriaceae</taxon>
        <taxon>Mycobacterium</taxon>
        <taxon>Mycobacterium simiae complex</taxon>
    </lineage>
</organism>
<name>A0AAJ3NSC3_9MYCO</name>
<feature type="domain" description="Thiolase N-terminal" evidence="7">
    <location>
        <begin position="18"/>
        <end position="237"/>
    </location>
</feature>
<dbReference type="SUPFAM" id="SSF53901">
    <property type="entry name" value="Thiolase-like"/>
    <property type="match status" value="1"/>
</dbReference>
<protein>
    <recommendedName>
        <fullName evidence="1">propanoyl-CoA C-acyltransferase</fullName>
        <ecNumber evidence="1">2.3.1.176</ecNumber>
    </recommendedName>
    <alternativeName>
        <fullName evidence="6">Propanoyl-CoA C-acyltransferase</fullName>
    </alternativeName>
</protein>
<evidence type="ECO:0000256" key="6">
    <source>
        <dbReference type="ARBA" id="ARBA00032316"/>
    </source>
</evidence>
<dbReference type="PANTHER" id="PTHR42870">
    <property type="entry name" value="ACETYL-COA C-ACETYLTRANSFERASE"/>
    <property type="match status" value="1"/>
</dbReference>
<sequence>MPYTRDAQKEENVGWNKVAVVGAGMTEFGELFDAGLEQLCAEAFYAAVESVDNGVDLDLVDAAYFGNVMGSLQGNEIPSGATLASAIGLPGIAATRIENGCPTGSDAFRQACLAVAAGVADVVAVVGGEKLRERPTKSSLLESGRMGHPFLSFGGTATTLFAPQVLRHMHEYGTTSEQMAMVAEKNWSHASLNPKAQRHGAVSVTEVLNSPMVCDPFHVLDCCPQSDGAAAVIVCAADRAHEFTDTPIYVAGFGLATDPLYMHEKRLFTGWECTRLAARRAYTMAGIEADQLDLAEVHDCFTGVELLNYEDLGLCAEGMAGKAVEVGDTRIGGRIPVNPSGGLIAKGHPIGATGVAQLVELYEQLREEAGARQVNLQHGYGLQHNVGGYSVGISVVTILGRAYG</sequence>
<feature type="domain" description="Thiolase C-terminal" evidence="8">
    <location>
        <begin position="257"/>
        <end position="400"/>
    </location>
</feature>
<dbReference type="GO" id="GO:0008289">
    <property type="term" value="F:lipid binding"/>
    <property type="evidence" value="ECO:0007669"/>
    <property type="project" value="UniProtKB-KW"/>
</dbReference>
<keyword evidence="2" id="KW-0813">Transport</keyword>
<evidence type="ECO:0000256" key="5">
    <source>
        <dbReference type="ARBA" id="ARBA00023121"/>
    </source>
</evidence>
<dbReference type="EMBL" id="LQPR01000013">
    <property type="protein sequence ID" value="ORW73711.1"/>
    <property type="molecule type" value="Genomic_DNA"/>
</dbReference>
<dbReference type="Proteomes" id="UP000193387">
    <property type="component" value="Unassembled WGS sequence"/>
</dbReference>
<dbReference type="Pfam" id="PF22691">
    <property type="entry name" value="Thiolase_C_1"/>
    <property type="match status" value="1"/>
</dbReference>
<evidence type="ECO:0000259" key="7">
    <source>
        <dbReference type="Pfam" id="PF00108"/>
    </source>
</evidence>
<evidence type="ECO:0000313" key="10">
    <source>
        <dbReference type="Proteomes" id="UP000193387"/>
    </source>
</evidence>
<comment type="caution">
    <text evidence="9">The sequence shown here is derived from an EMBL/GenBank/DDBJ whole genome shotgun (WGS) entry which is preliminary data.</text>
</comment>
<dbReference type="InterPro" id="IPR020616">
    <property type="entry name" value="Thiolase_N"/>
</dbReference>
<accession>A0AAJ3NSC3</accession>
<dbReference type="InterPro" id="IPR002155">
    <property type="entry name" value="Thiolase"/>
</dbReference>
<evidence type="ECO:0000256" key="2">
    <source>
        <dbReference type="ARBA" id="ARBA00022448"/>
    </source>
</evidence>
<dbReference type="Gene3D" id="3.40.47.10">
    <property type="match status" value="1"/>
</dbReference>
<keyword evidence="4" id="KW-0445">Lipid transport</keyword>
<dbReference type="AlphaFoldDB" id="A0AAJ3NSC3"/>
<dbReference type="RefSeq" id="WP_232069114.1">
    <property type="nucleotide sequence ID" value="NZ_AP022573.1"/>
</dbReference>
<dbReference type="EC" id="2.3.1.176" evidence="1"/>
<reference evidence="9 10" key="1">
    <citation type="submission" date="2016-01" db="EMBL/GenBank/DDBJ databases">
        <title>The new phylogeny of the genus Mycobacterium.</title>
        <authorList>
            <person name="Tarcisio F."/>
            <person name="Conor M."/>
            <person name="Antonella G."/>
            <person name="Elisabetta G."/>
            <person name="Giulia F.S."/>
            <person name="Sara T."/>
            <person name="Anna F."/>
            <person name="Clotilde B."/>
            <person name="Roberto B."/>
            <person name="Veronica D.S."/>
            <person name="Fabio R."/>
            <person name="Monica P."/>
            <person name="Olivier J."/>
            <person name="Enrico T."/>
            <person name="Nicola S."/>
        </authorList>
    </citation>
    <scope>NUCLEOTIDE SEQUENCE [LARGE SCALE GENOMIC DNA]</scope>
    <source>
        <strain evidence="9 10">DSM 44616</strain>
    </source>
</reference>
<dbReference type="InterPro" id="IPR020613">
    <property type="entry name" value="Thiolase_CS"/>
</dbReference>
<evidence type="ECO:0000313" key="9">
    <source>
        <dbReference type="EMBL" id="ORW73711.1"/>
    </source>
</evidence>